<feature type="repeat" description="WD" evidence="3">
    <location>
        <begin position="758"/>
        <end position="790"/>
    </location>
</feature>
<dbReference type="InterPro" id="IPR055442">
    <property type="entry name" value="Beta-prop_EML-like_2nd"/>
</dbReference>
<keyword evidence="2" id="KW-0677">Repeat</keyword>
<feature type="repeat" description="WD" evidence="3">
    <location>
        <begin position="1003"/>
        <end position="1035"/>
    </location>
</feature>
<dbReference type="InterPro" id="IPR057855">
    <property type="entry name" value="Beta-prop_WDR19_1st"/>
</dbReference>
<keyword evidence="1 3" id="KW-0853">WD repeat</keyword>
<accession>A0A1J1LRG9</accession>
<evidence type="ECO:0000256" key="3">
    <source>
        <dbReference type="PROSITE-ProRule" id="PRU00221"/>
    </source>
</evidence>
<dbReference type="Proteomes" id="UP000184315">
    <property type="component" value="Unassembled WGS sequence"/>
</dbReference>
<feature type="repeat" description="WD" evidence="3">
    <location>
        <begin position="799"/>
        <end position="833"/>
    </location>
</feature>
<feature type="repeat" description="WD" evidence="3">
    <location>
        <begin position="676"/>
        <end position="708"/>
    </location>
</feature>
<dbReference type="Pfam" id="PF23389">
    <property type="entry name" value="Beta-prop_WDR19_1st"/>
    <property type="match status" value="1"/>
</dbReference>
<dbReference type="PRINTS" id="PR00320">
    <property type="entry name" value="GPROTEINBRPT"/>
</dbReference>
<sequence>MNNHPQPRYDYQVGGSLPVDSPTYIKRAADDEFYDALKQGEFCYVLNCRQMGKSSLRVQTMRRLEQEGYTCVAIDITAIGTLEITPEQWYLGMIEEMSNSLELYTQFDGEEWWQQHQQLSVTQRFGKFLKDILLELILTPIVIFVDEIDSVLSLPFPIDDFFALIRECYNHRAEQPSYQRLTFALLGVTTPPDLIQDKRRTPFNIGRAIELTGFQLTESYPLADGFINQTDNPQGLLKSVLYWTGGQPFLTQKLCKLIRESGQNIPSNQEAEWVENLVQDRIINNWEGQDTPEHLRTIRDRILYAEHQRTGRLLGSYQQILQQQGILAEDNPDQVMLRLSGLVVKNQGKLKVYNQIYATVFNLNWVEKTLADLRPYAESFSAWEKSQRQDESRLLQGEALKEAKQWAKGKSLSSEDYQYLDASEVLDKRAIQAELEAEHKAYQILAKAKQKATLISMISGVAFGVAVLSLVAVIIAVKEAKLKLALAEVSLKGYSAKEFFSEGEEFLALKEVLTAAKQLKTLDPSRSETQNTRLPTITTLQKILYDIRERNTLKSHQDSVESVSWSPDGNILASGSQDNTIKLWNKHGKLLQTLNAHQGIVWSLSWSPDDETLASGSQDNTIKLWSKQGQLLQTFKGHEDEVQSVSWNPDGKVLASGSNDKTIKLWSKQGQLLQTLKNHKGSVWSLSWSPDGKVLASGSNDKTIKLWSREGKLLQTLKGHEKGVRSLNWSPDGKILASSSNDFTIKLWSREGKLLQTLKGHENRVGGLSWSPNNQTLASVSNDKTIKLWSREGQLLQTLKGHKNRVNSLSWSPNGETLASGSQDKTIKLWSLEGQLLQTLKSDENPVNSVRWSPDGETLASSSDEVIKLWSREGQLLSTLTAHKEVIWGLSWSPDSKILASGSQDKTIKLWNQEGQLLHTLTGDQDEVWSLSWSPDGETLASGGSHGVIKLWSREGELLHTLTAHKEGVCSLSWSSDGQILASGSNDKTIKLWSREGQLLHILNGHQSWVNTISWNPDNESIASGSQDNTIKLWNKQGQLLQTFKGHENPVNSISWSPNGKILASGSDDNTINLWSREGKVLQILKSHENQVNSVSWSPDGKILASGSSDKTIKLWTINFDLDQLMVWGCEWMKDYLENSSSVSEEDRHLCDKVLGKQNSKP</sequence>
<dbReference type="InterPro" id="IPR027417">
    <property type="entry name" value="P-loop_NTPase"/>
</dbReference>
<gene>
    <name evidence="7" type="ORF">PL9214650277</name>
</gene>
<dbReference type="PANTHER" id="PTHR22847:SF637">
    <property type="entry name" value="WD REPEAT DOMAIN 5B"/>
    <property type="match status" value="1"/>
</dbReference>
<dbReference type="EMBL" id="CZDF01000172">
    <property type="protein sequence ID" value="CUR34838.1"/>
    <property type="molecule type" value="Genomic_DNA"/>
</dbReference>
<feature type="repeat" description="WD" evidence="3">
    <location>
        <begin position="880"/>
        <end position="912"/>
    </location>
</feature>
<proteinExistence type="predicted"/>
<protein>
    <submittedName>
        <fullName evidence="7">WD40 repeat-containing protein</fullName>
    </submittedName>
</protein>
<dbReference type="Gene3D" id="2.130.10.10">
    <property type="entry name" value="YVTN repeat-like/Quinoprotein amine dehydrogenase"/>
    <property type="match status" value="4"/>
</dbReference>
<dbReference type="InterPro" id="IPR036322">
    <property type="entry name" value="WD40_repeat_dom_sf"/>
</dbReference>
<feature type="repeat" description="WD" evidence="3">
    <location>
        <begin position="962"/>
        <end position="994"/>
    </location>
</feature>
<dbReference type="SMART" id="SM00320">
    <property type="entry name" value="WD40"/>
    <property type="match status" value="14"/>
</dbReference>
<reference evidence="8" key="1">
    <citation type="submission" date="2015-10" db="EMBL/GenBank/DDBJ databases">
        <authorList>
            <person name="Regsiter A."/>
            <person name="william w."/>
        </authorList>
    </citation>
    <scope>NUCLEOTIDE SEQUENCE [LARGE SCALE GENOMIC DNA]</scope>
</reference>
<dbReference type="RefSeq" id="WP_072721628.1">
    <property type="nucleotide sequence ID" value="NZ_LN889813.1"/>
</dbReference>
<dbReference type="SUPFAM" id="SSF52540">
    <property type="entry name" value="P-loop containing nucleoside triphosphate hydrolases"/>
    <property type="match status" value="1"/>
</dbReference>
<evidence type="ECO:0000313" key="7">
    <source>
        <dbReference type="EMBL" id="CUR34838.1"/>
    </source>
</evidence>
<dbReference type="PROSITE" id="PS50294">
    <property type="entry name" value="WD_REPEATS_REGION"/>
    <property type="match status" value="13"/>
</dbReference>
<organism evidence="7 8">
    <name type="scientific">Planktothrix tepida PCC 9214</name>
    <dbReference type="NCBI Taxonomy" id="671072"/>
    <lineage>
        <taxon>Bacteria</taxon>
        <taxon>Bacillati</taxon>
        <taxon>Cyanobacteriota</taxon>
        <taxon>Cyanophyceae</taxon>
        <taxon>Oscillatoriophycideae</taxon>
        <taxon>Oscillatoriales</taxon>
        <taxon>Microcoleaceae</taxon>
        <taxon>Planktothrix</taxon>
    </lineage>
</organism>
<dbReference type="InterPro" id="IPR020472">
    <property type="entry name" value="WD40_PAC1"/>
</dbReference>
<dbReference type="InterPro" id="IPR015943">
    <property type="entry name" value="WD40/YVTN_repeat-like_dom_sf"/>
</dbReference>
<dbReference type="Pfam" id="PF00400">
    <property type="entry name" value="WD40"/>
    <property type="match status" value="5"/>
</dbReference>
<keyword evidence="4" id="KW-0812">Transmembrane</keyword>
<feature type="repeat" description="WD" evidence="3">
    <location>
        <begin position="594"/>
        <end position="626"/>
    </location>
</feature>
<dbReference type="InterPro" id="IPR001680">
    <property type="entry name" value="WD40_rpt"/>
</dbReference>
<dbReference type="STRING" id="671072.PL9214650277"/>
<dbReference type="Pfam" id="PF14516">
    <property type="entry name" value="AAA_35"/>
    <property type="match status" value="1"/>
</dbReference>
<feature type="repeat" description="WD" evidence="3">
    <location>
        <begin position="921"/>
        <end position="953"/>
    </location>
</feature>
<evidence type="ECO:0000259" key="6">
    <source>
        <dbReference type="Pfam" id="PF23414"/>
    </source>
</evidence>
<feature type="domain" description="EML-like second beta-propeller" evidence="6">
    <location>
        <begin position="601"/>
        <end position="750"/>
    </location>
</feature>
<dbReference type="Gene3D" id="3.40.50.300">
    <property type="entry name" value="P-loop containing nucleotide triphosphate hydrolases"/>
    <property type="match status" value="1"/>
</dbReference>
<evidence type="ECO:0000256" key="1">
    <source>
        <dbReference type="ARBA" id="ARBA00022574"/>
    </source>
</evidence>
<keyword evidence="4" id="KW-0472">Membrane</keyword>
<evidence type="ECO:0000256" key="4">
    <source>
        <dbReference type="SAM" id="Phobius"/>
    </source>
</evidence>
<feature type="repeat" description="WD" evidence="3">
    <location>
        <begin position="635"/>
        <end position="667"/>
    </location>
</feature>
<feature type="repeat" description="WD" evidence="3">
    <location>
        <begin position="1085"/>
        <end position="1119"/>
    </location>
</feature>
<dbReference type="Pfam" id="PF23414">
    <property type="entry name" value="Beta-prop_EML_2"/>
    <property type="match status" value="1"/>
</dbReference>
<feature type="repeat" description="WD" evidence="3">
    <location>
        <begin position="553"/>
        <end position="585"/>
    </location>
</feature>
<keyword evidence="8" id="KW-1185">Reference proteome</keyword>
<dbReference type="OrthoDB" id="434800at2"/>
<dbReference type="AlphaFoldDB" id="A0A1J1LRG9"/>
<feature type="repeat" description="WD" evidence="3">
    <location>
        <begin position="1044"/>
        <end position="1076"/>
    </location>
</feature>
<evidence type="ECO:0000256" key="2">
    <source>
        <dbReference type="ARBA" id="ARBA00022737"/>
    </source>
</evidence>
<dbReference type="CDD" id="cd00200">
    <property type="entry name" value="WD40"/>
    <property type="match status" value="2"/>
</dbReference>
<feature type="repeat" description="WD" evidence="3">
    <location>
        <begin position="717"/>
        <end position="749"/>
    </location>
</feature>
<feature type="domain" description="WDR19 first beta-propeller" evidence="5">
    <location>
        <begin position="891"/>
        <end position="1052"/>
    </location>
</feature>
<name>A0A1J1LRG9_9CYAN</name>
<dbReference type="PANTHER" id="PTHR22847">
    <property type="entry name" value="WD40 REPEAT PROTEIN"/>
    <property type="match status" value="1"/>
</dbReference>
<feature type="transmembrane region" description="Helical" evidence="4">
    <location>
        <begin position="454"/>
        <end position="477"/>
    </location>
</feature>
<evidence type="ECO:0000259" key="5">
    <source>
        <dbReference type="Pfam" id="PF23389"/>
    </source>
</evidence>
<evidence type="ECO:0000313" key="8">
    <source>
        <dbReference type="Proteomes" id="UP000184315"/>
    </source>
</evidence>
<feature type="repeat" description="WD" evidence="3">
    <location>
        <begin position="840"/>
        <end position="871"/>
    </location>
</feature>
<keyword evidence="4" id="KW-1133">Transmembrane helix</keyword>
<dbReference type="PROSITE" id="PS50082">
    <property type="entry name" value="WD_REPEATS_2"/>
    <property type="match status" value="14"/>
</dbReference>
<dbReference type="SUPFAM" id="SSF50978">
    <property type="entry name" value="WD40 repeat-like"/>
    <property type="match status" value="2"/>
</dbReference>